<reference evidence="1 2" key="1">
    <citation type="submission" date="2020-07" db="EMBL/GenBank/DDBJ databases">
        <title>Genomic Encyclopedia of Type Strains, Phase IV (KMG-IV): sequencing the most valuable type-strain genomes for metagenomic binning, comparative biology and taxonomic classification.</title>
        <authorList>
            <person name="Goeker M."/>
        </authorList>
    </citation>
    <scope>NUCLEOTIDE SEQUENCE [LARGE SCALE GENOMIC DNA]</scope>
    <source>
        <strain evidence="1 2">DSM 15730</strain>
    </source>
</reference>
<dbReference type="RefSeq" id="WP_181554721.1">
    <property type="nucleotide sequence ID" value="NZ_JACDUT010000001.1"/>
</dbReference>
<dbReference type="EMBL" id="JACDUT010000001">
    <property type="protein sequence ID" value="MBA2873816.1"/>
    <property type="molecule type" value="Genomic_DNA"/>
</dbReference>
<evidence type="ECO:0000313" key="2">
    <source>
        <dbReference type="Proteomes" id="UP000523087"/>
    </source>
</evidence>
<proteinExistence type="predicted"/>
<keyword evidence="2" id="KW-1185">Reference proteome</keyword>
<dbReference type="AlphaFoldDB" id="A0A7W0BWT3"/>
<evidence type="ECO:0008006" key="3">
    <source>
        <dbReference type="Google" id="ProtNLM"/>
    </source>
</evidence>
<organism evidence="1 2">
    <name type="scientific">Thermaerobacillus caldiproteolyticus</name>
    <dbReference type="NCBI Taxonomy" id="247480"/>
    <lineage>
        <taxon>Bacteria</taxon>
        <taxon>Bacillati</taxon>
        <taxon>Bacillota</taxon>
        <taxon>Bacilli</taxon>
        <taxon>Bacillales</taxon>
        <taxon>Anoxybacillaceae</taxon>
        <taxon>Thermaerobacillus</taxon>
    </lineage>
</organism>
<evidence type="ECO:0000313" key="1">
    <source>
        <dbReference type="EMBL" id="MBA2873816.1"/>
    </source>
</evidence>
<gene>
    <name evidence="1" type="ORF">HNR31_000568</name>
</gene>
<dbReference type="Proteomes" id="UP000523087">
    <property type="component" value="Unassembled WGS sequence"/>
</dbReference>
<name>A0A7W0BWT3_9BACL</name>
<comment type="caution">
    <text evidence="1">The sequence shown here is derived from an EMBL/GenBank/DDBJ whole genome shotgun (WGS) entry which is preliminary data.</text>
</comment>
<accession>A0A7W0BWT3</accession>
<dbReference type="Pfam" id="PF11167">
    <property type="entry name" value="DUF2953"/>
    <property type="match status" value="1"/>
</dbReference>
<dbReference type="InterPro" id="IPR021338">
    <property type="entry name" value="DUF2953"/>
</dbReference>
<protein>
    <recommendedName>
        <fullName evidence="3">DUF2953 domain-containing protein</fullName>
    </recommendedName>
</protein>
<sequence length="231" mass="26487">MLKIACIIIVVLFLLLLLFLLLSIMKLSVTIFFQHAQDDDECRITIKTLFGLIRYTIHVPVIKVDKQSPSIIITHKETVKNLSESPSKRSKYTLKDIIDTFEKTKNFARHVVRLNEIVKKFFARVSITKFEWQSKIGTGDAAYTGMAAGLGWSLKYSIVALFSKYMKLKTMPVLMITPCFQQTVSETKFVCMIHFRVGHAILAGIRIVKYWRGNHLSEIKSFATQQANESY</sequence>